<evidence type="ECO:0000256" key="8">
    <source>
        <dbReference type="ARBA" id="ARBA00012016"/>
    </source>
</evidence>
<evidence type="ECO:0000256" key="5">
    <source>
        <dbReference type="ARBA" id="ARBA00004692"/>
    </source>
</evidence>
<comment type="similarity">
    <text evidence="7">Belongs to the CobU/CobP family.</text>
</comment>
<dbReference type="EMBL" id="JABAIL010000005">
    <property type="protein sequence ID" value="NLR92995.1"/>
    <property type="molecule type" value="Genomic_DNA"/>
</dbReference>
<keyword evidence="21" id="KW-1185">Reference proteome</keyword>
<evidence type="ECO:0000256" key="3">
    <source>
        <dbReference type="ARBA" id="ARBA00001522"/>
    </source>
</evidence>
<feature type="binding site" evidence="19">
    <location>
        <begin position="10"/>
        <end position="17"/>
    </location>
    <ligand>
        <name>GTP</name>
        <dbReference type="ChEBI" id="CHEBI:37565"/>
    </ligand>
</feature>
<dbReference type="GO" id="GO:0005524">
    <property type="term" value="F:ATP binding"/>
    <property type="evidence" value="ECO:0007669"/>
    <property type="project" value="UniProtKB-KW"/>
</dbReference>
<dbReference type="NCBIfam" id="NF004469">
    <property type="entry name" value="PRK05800.1"/>
    <property type="match status" value="1"/>
</dbReference>
<comment type="caution">
    <text evidence="20">The sequence shown here is derived from an EMBL/GenBank/DDBJ whole genome shotgun (WGS) entry which is preliminary data.</text>
</comment>
<evidence type="ECO:0000256" key="17">
    <source>
        <dbReference type="ARBA" id="ARBA00030571"/>
    </source>
</evidence>
<dbReference type="InterPro" id="IPR027417">
    <property type="entry name" value="P-loop_NTPase"/>
</dbReference>
<feature type="binding site" evidence="19">
    <location>
        <position position="63"/>
    </location>
    <ligand>
        <name>GTP</name>
        <dbReference type="ChEBI" id="CHEBI:37565"/>
    </ligand>
</feature>
<evidence type="ECO:0000313" key="20">
    <source>
        <dbReference type="EMBL" id="NLR92995.1"/>
    </source>
</evidence>
<feature type="active site" description="GMP-histidine intermediate" evidence="18">
    <location>
        <position position="51"/>
    </location>
</feature>
<dbReference type="InterPro" id="IPR003203">
    <property type="entry name" value="CobU/CobP"/>
</dbReference>
<feature type="binding site" evidence="19">
    <location>
        <position position="81"/>
    </location>
    <ligand>
        <name>GTP</name>
        <dbReference type="ChEBI" id="CHEBI:37565"/>
    </ligand>
</feature>
<comment type="function">
    <text evidence="4">Catalyzes ATP-dependent phosphorylation of adenosylcobinamide and addition of GMP to adenosylcobinamide phosphate.</text>
</comment>
<evidence type="ECO:0000256" key="12">
    <source>
        <dbReference type="ARBA" id="ARBA00022741"/>
    </source>
</evidence>
<comment type="pathway">
    <text evidence="6">Cofactor biosynthesis; adenosylcobalamin biosynthesis; adenosylcobalamin from cob(II)yrinate a,c-diamide: step 5/7.</text>
</comment>
<keyword evidence="14" id="KW-0067">ATP-binding</keyword>
<evidence type="ECO:0000256" key="11">
    <source>
        <dbReference type="ARBA" id="ARBA00022679"/>
    </source>
</evidence>
<proteinExistence type="inferred from homology"/>
<reference evidence="20 21" key="1">
    <citation type="submission" date="2020-04" db="EMBL/GenBank/DDBJ databases">
        <title>Flammeovirga sp. SR4, a novel species isolated from seawater.</title>
        <authorList>
            <person name="Wang X."/>
        </authorList>
    </citation>
    <scope>NUCLEOTIDE SEQUENCE [LARGE SCALE GENOMIC DNA]</scope>
    <source>
        <strain evidence="20 21">SR4</strain>
    </source>
</reference>
<name>A0A7X8SMP9_9BACT</name>
<keyword evidence="10" id="KW-0169">Cobalamin biosynthesis</keyword>
<protein>
    <recommendedName>
        <fullName evidence="16">Adenosylcobinamide kinase</fullName>
        <ecNumber evidence="8">2.7.1.156</ecNumber>
        <ecNumber evidence="9">2.7.7.62</ecNumber>
    </recommendedName>
    <alternativeName>
        <fullName evidence="17">Adenosylcobinamide-phosphate guanylyltransferase</fullName>
    </alternativeName>
</protein>
<accession>A0A7X8SMP9</accession>
<dbReference type="GO" id="GO:0009236">
    <property type="term" value="P:cobalamin biosynthetic process"/>
    <property type="evidence" value="ECO:0007669"/>
    <property type="project" value="UniProtKB-UniPathway"/>
</dbReference>
<dbReference type="Gene3D" id="3.40.50.300">
    <property type="entry name" value="P-loop containing nucleotide triphosphate hydrolases"/>
    <property type="match status" value="1"/>
</dbReference>
<keyword evidence="20" id="KW-0548">Nucleotidyltransferase</keyword>
<evidence type="ECO:0000256" key="16">
    <source>
        <dbReference type="ARBA" id="ARBA00029570"/>
    </source>
</evidence>
<dbReference type="Proteomes" id="UP000585050">
    <property type="component" value="Unassembled WGS sequence"/>
</dbReference>
<dbReference type="RefSeq" id="WP_168883707.1">
    <property type="nucleotide sequence ID" value="NZ_JABAIL010000005.1"/>
</dbReference>
<dbReference type="GO" id="GO:0005525">
    <property type="term" value="F:GTP binding"/>
    <property type="evidence" value="ECO:0007669"/>
    <property type="project" value="UniProtKB-KW"/>
</dbReference>
<comment type="catalytic activity">
    <reaction evidence="1">
        <text>adenosylcob(III)inamide + ATP = adenosylcob(III)inamide phosphate + ADP + H(+)</text>
        <dbReference type="Rhea" id="RHEA:15769"/>
        <dbReference type="ChEBI" id="CHEBI:2480"/>
        <dbReference type="ChEBI" id="CHEBI:15378"/>
        <dbReference type="ChEBI" id="CHEBI:30616"/>
        <dbReference type="ChEBI" id="CHEBI:58502"/>
        <dbReference type="ChEBI" id="CHEBI:456216"/>
        <dbReference type="EC" id="2.7.1.156"/>
    </reaction>
</comment>
<evidence type="ECO:0000256" key="6">
    <source>
        <dbReference type="ARBA" id="ARBA00005159"/>
    </source>
</evidence>
<dbReference type="EC" id="2.7.7.62" evidence="9"/>
<dbReference type="EC" id="2.7.1.156" evidence="8"/>
<evidence type="ECO:0000256" key="13">
    <source>
        <dbReference type="ARBA" id="ARBA00022777"/>
    </source>
</evidence>
<dbReference type="GO" id="GO:0008820">
    <property type="term" value="F:cobinamide phosphate guanylyltransferase activity"/>
    <property type="evidence" value="ECO:0007669"/>
    <property type="project" value="UniProtKB-EC"/>
</dbReference>
<dbReference type="Pfam" id="PF02283">
    <property type="entry name" value="CobU"/>
    <property type="match status" value="1"/>
</dbReference>
<keyword evidence="11 20" id="KW-0808">Transferase</keyword>
<keyword evidence="13 20" id="KW-0418">Kinase</keyword>
<evidence type="ECO:0000256" key="7">
    <source>
        <dbReference type="ARBA" id="ARBA00007490"/>
    </source>
</evidence>
<evidence type="ECO:0000313" key="21">
    <source>
        <dbReference type="Proteomes" id="UP000585050"/>
    </source>
</evidence>
<sequence length="171" mass="19301">MKANIHLITGGQRSGKSAFAEQVTLGLTNTPIYLATSKKWDEEHNERIALHQARREECWTTVEEPIDIHQQDFSGQVVLLDCITLWLTNIFDEVSYDKEKALQKAKEIWNTLIQQDCTLVVVSNEIGLGGISMNKASRQFTDIHGLINQYLAKQAQKVTFVVSGLPMTVKE</sequence>
<dbReference type="CDD" id="cd00544">
    <property type="entry name" value="CobU"/>
    <property type="match status" value="1"/>
</dbReference>
<dbReference type="GO" id="GO:0043752">
    <property type="term" value="F:adenosylcobinamide kinase activity"/>
    <property type="evidence" value="ECO:0007669"/>
    <property type="project" value="UniProtKB-EC"/>
</dbReference>
<keyword evidence="12 19" id="KW-0547">Nucleotide-binding</keyword>
<evidence type="ECO:0000256" key="18">
    <source>
        <dbReference type="PIRSR" id="PIRSR006135-1"/>
    </source>
</evidence>
<gene>
    <name evidence="20" type="primary">cobU</name>
    <name evidence="20" type="ORF">HGP29_17415</name>
</gene>
<evidence type="ECO:0000256" key="9">
    <source>
        <dbReference type="ARBA" id="ARBA00012523"/>
    </source>
</evidence>
<organism evidence="20 21">
    <name type="scientific">Flammeovirga agarivorans</name>
    <dbReference type="NCBI Taxonomy" id="2726742"/>
    <lineage>
        <taxon>Bacteria</taxon>
        <taxon>Pseudomonadati</taxon>
        <taxon>Bacteroidota</taxon>
        <taxon>Cytophagia</taxon>
        <taxon>Cytophagales</taxon>
        <taxon>Flammeovirgaceae</taxon>
        <taxon>Flammeovirga</taxon>
    </lineage>
</organism>
<keyword evidence="15 19" id="KW-0342">GTP-binding</keyword>
<dbReference type="UniPathway" id="UPA00148">
    <property type="reaction ID" value="UER00236"/>
</dbReference>
<evidence type="ECO:0000256" key="2">
    <source>
        <dbReference type="ARBA" id="ARBA00000711"/>
    </source>
</evidence>
<comment type="catalytic activity">
    <reaction evidence="3">
        <text>adenosylcob(III)inamide + GTP = adenosylcob(III)inamide phosphate + GDP + H(+)</text>
        <dbReference type="Rhea" id="RHEA:15765"/>
        <dbReference type="ChEBI" id="CHEBI:2480"/>
        <dbReference type="ChEBI" id="CHEBI:15378"/>
        <dbReference type="ChEBI" id="CHEBI:37565"/>
        <dbReference type="ChEBI" id="CHEBI:58189"/>
        <dbReference type="ChEBI" id="CHEBI:58502"/>
        <dbReference type="EC" id="2.7.1.156"/>
    </reaction>
</comment>
<evidence type="ECO:0000256" key="4">
    <source>
        <dbReference type="ARBA" id="ARBA00003889"/>
    </source>
</evidence>
<dbReference type="PANTHER" id="PTHR34848:SF1">
    <property type="entry name" value="BIFUNCTIONAL ADENOSYLCOBALAMIN BIOSYNTHESIS PROTEIN COBU"/>
    <property type="match status" value="1"/>
</dbReference>
<comment type="catalytic activity">
    <reaction evidence="2">
        <text>adenosylcob(III)inamide phosphate + GTP + H(+) = adenosylcob(III)inamide-GDP + diphosphate</text>
        <dbReference type="Rhea" id="RHEA:22712"/>
        <dbReference type="ChEBI" id="CHEBI:15378"/>
        <dbReference type="ChEBI" id="CHEBI:33019"/>
        <dbReference type="ChEBI" id="CHEBI:37565"/>
        <dbReference type="ChEBI" id="CHEBI:58502"/>
        <dbReference type="ChEBI" id="CHEBI:60487"/>
        <dbReference type="EC" id="2.7.7.62"/>
    </reaction>
</comment>
<evidence type="ECO:0000256" key="1">
    <source>
        <dbReference type="ARBA" id="ARBA00000312"/>
    </source>
</evidence>
<dbReference type="PANTHER" id="PTHR34848">
    <property type="match status" value="1"/>
</dbReference>
<dbReference type="PIRSF" id="PIRSF006135">
    <property type="entry name" value="CobU"/>
    <property type="match status" value="1"/>
</dbReference>
<feature type="binding site" evidence="19">
    <location>
        <begin position="35"/>
        <end position="37"/>
    </location>
    <ligand>
        <name>GTP</name>
        <dbReference type="ChEBI" id="CHEBI:37565"/>
    </ligand>
</feature>
<dbReference type="SUPFAM" id="SSF52540">
    <property type="entry name" value="P-loop containing nucleoside triphosphate hydrolases"/>
    <property type="match status" value="1"/>
</dbReference>
<evidence type="ECO:0000256" key="10">
    <source>
        <dbReference type="ARBA" id="ARBA00022573"/>
    </source>
</evidence>
<evidence type="ECO:0000256" key="19">
    <source>
        <dbReference type="PIRSR" id="PIRSR006135-2"/>
    </source>
</evidence>
<dbReference type="AlphaFoldDB" id="A0A7X8SMP9"/>
<evidence type="ECO:0000256" key="14">
    <source>
        <dbReference type="ARBA" id="ARBA00022840"/>
    </source>
</evidence>
<evidence type="ECO:0000256" key="15">
    <source>
        <dbReference type="ARBA" id="ARBA00023134"/>
    </source>
</evidence>
<comment type="pathway">
    <text evidence="5">Cofactor biosynthesis; adenosylcobalamin biosynthesis; adenosylcobalamin from cob(II)yrinate a,c-diamide: step 6/7.</text>
</comment>